<dbReference type="PANTHER" id="PTHR39327:SF1">
    <property type="entry name" value="BLR5470 PROTEIN"/>
    <property type="match status" value="1"/>
</dbReference>
<dbReference type="AlphaFoldDB" id="A0A4U1BLT2"/>
<dbReference type="EMBL" id="SWCI01000001">
    <property type="protein sequence ID" value="TKB51617.1"/>
    <property type="molecule type" value="Genomic_DNA"/>
</dbReference>
<protein>
    <recommendedName>
        <fullName evidence="3">Transglutaminase-like cysteine proteinase BTLCP</fullName>
    </recommendedName>
</protein>
<comment type="caution">
    <text evidence="1">The sequence shown here is derived from an EMBL/GenBank/DDBJ whole genome shotgun (WGS) entry which is preliminary data.</text>
</comment>
<gene>
    <name evidence="1" type="ORF">FCL40_00910</name>
</gene>
<evidence type="ECO:0000313" key="1">
    <source>
        <dbReference type="EMBL" id="TKB51617.1"/>
    </source>
</evidence>
<dbReference type="Gene3D" id="3.10.620.30">
    <property type="match status" value="1"/>
</dbReference>
<accession>A0A4U1BLT2</accession>
<dbReference type="InterPro" id="IPR038765">
    <property type="entry name" value="Papain-like_cys_pep_sf"/>
</dbReference>
<proteinExistence type="predicted"/>
<reference evidence="1 2" key="1">
    <citation type="submission" date="2019-04" db="EMBL/GenBank/DDBJ databases">
        <authorList>
            <person name="Hwang J.C."/>
        </authorList>
    </citation>
    <scope>NUCLEOTIDE SEQUENCE [LARGE SCALE GENOMIC DNA]</scope>
    <source>
        <strain evidence="1 2">IMCC35001</strain>
    </source>
</reference>
<name>A0A4U1BLT2_9GAMM</name>
<keyword evidence="2" id="KW-1185">Reference proteome</keyword>
<dbReference type="Proteomes" id="UP000305674">
    <property type="component" value="Unassembled WGS sequence"/>
</dbReference>
<dbReference type="SUPFAM" id="SSF54001">
    <property type="entry name" value="Cysteine proteinases"/>
    <property type="match status" value="1"/>
</dbReference>
<dbReference type="PANTHER" id="PTHR39327">
    <property type="match status" value="1"/>
</dbReference>
<organism evidence="1 2">
    <name type="scientific">Ferrimonas sediminicola</name>
    <dbReference type="NCBI Taxonomy" id="2569538"/>
    <lineage>
        <taxon>Bacteria</taxon>
        <taxon>Pseudomonadati</taxon>
        <taxon>Pseudomonadota</taxon>
        <taxon>Gammaproteobacteria</taxon>
        <taxon>Alteromonadales</taxon>
        <taxon>Ferrimonadaceae</taxon>
        <taxon>Ferrimonas</taxon>
    </lineage>
</organism>
<dbReference type="InterPro" id="IPR010319">
    <property type="entry name" value="Transglutaminase-like_Cys_pept"/>
</dbReference>
<evidence type="ECO:0000313" key="2">
    <source>
        <dbReference type="Proteomes" id="UP000305674"/>
    </source>
</evidence>
<sequence>MPGLAEEFPGWRDFFQPERLRPVERRFGEQGMTQVQALHQFIEARLAMNLPPAQHLNAVNDHFNRYRFVADATHWNRPDYWATPFEFVASGGGDCEDFSLAKFFTLRVLGMPSSNLRLMYAKALELNQAHMVLIYLETEAAMPLVLDNLNPAILPGDQRTDLLPVYSFNGEGLWRARAFDHGVRLKQGENGILLWQDLLQRLAGDSS</sequence>
<dbReference type="OrthoDB" id="5401788at2"/>
<evidence type="ECO:0008006" key="3">
    <source>
        <dbReference type="Google" id="ProtNLM"/>
    </source>
</evidence>
<dbReference type="Pfam" id="PF06035">
    <property type="entry name" value="Peptidase_C93"/>
    <property type="match status" value="1"/>
</dbReference>